<name>A0AAP0MEG5_9ROSI</name>
<proteinExistence type="predicted"/>
<dbReference type="AlphaFoldDB" id="A0AAP0MEG5"/>
<comment type="caution">
    <text evidence="2">The sequence shown here is derived from an EMBL/GenBank/DDBJ whole genome shotgun (WGS) entry which is preliminary data.</text>
</comment>
<feature type="compositionally biased region" description="Basic residues" evidence="1">
    <location>
        <begin position="196"/>
        <end position="206"/>
    </location>
</feature>
<feature type="region of interest" description="Disordered" evidence="1">
    <location>
        <begin position="115"/>
        <end position="206"/>
    </location>
</feature>
<evidence type="ECO:0000256" key="1">
    <source>
        <dbReference type="SAM" id="MobiDB-lite"/>
    </source>
</evidence>
<sequence length="206" mass="23770">MDKGKGLADEYFNKESIDYSGNEEDEDEDEWWEACSKEYFIVHPNNKKQVFQALVDKSVAWKRARKIKNNEYDLDVESVVKKIDPLEEKAKKREFKADARNDILARSIGKLATSAHMQGVGKFISPKIDKAKSLKKRQSPKKKKESPKQQVIVNFPKDKPGSPMKRQSLRKKKESPMKPHKKSRMALDCPRDKPCSPKKKTSPKKP</sequence>
<gene>
    <name evidence="2" type="ORF">WN944_001325</name>
</gene>
<reference evidence="2 3" key="1">
    <citation type="submission" date="2024-05" db="EMBL/GenBank/DDBJ databases">
        <title>Haplotype-resolved chromosome-level genome assembly of Huyou (Citrus changshanensis).</title>
        <authorList>
            <person name="Miao C."/>
            <person name="Chen W."/>
            <person name="Wu Y."/>
            <person name="Wang L."/>
            <person name="Zhao S."/>
            <person name="Grierson D."/>
            <person name="Xu C."/>
            <person name="Chen K."/>
        </authorList>
    </citation>
    <scope>NUCLEOTIDE SEQUENCE [LARGE SCALE GENOMIC DNA]</scope>
    <source>
        <strain evidence="2">01-14</strain>
        <tissue evidence="2">Leaf</tissue>
    </source>
</reference>
<organism evidence="2 3">
    <name type="scientific">Citrus x changshan-huyou</name>
    <dbReference type="NCBI Taxonomy" id="2935761"/>
    <lineage>
        <taxon>Eukaryota</taxon>
        <taxon>Viridiplantae</taxon>
        <taxon>Streptophyta</taxon>
        <taxon>Embryophyta</taxon>
        <taxon>Tracheophyta</taxon>
        <taxon>Spermatophyta</taxon>
        <taxon>Magnoliopsida</taxon>
        <taxon>eudicotyledons</taxon>
        <taxon>Gunneridae</taxon>
        <taxon>Pentapetalae</taxon>
        <taxon>rosids</taxon>
        <taxon>malvids</taxon>
        <taxon>Sapindales</taxon>
        <taxon>Rutaceae</taxon>
        <taxon>Aurantioideae</taxon>
        <taxon>Citrus</taxon>
    </lineage>
</organism>
<accession>A0AAP0MEG5</accession>
<feature type="compositionally biased region" description="Basic residues" evidence="1">
    <location>
        <begin position="133"/>
        <end position="145"/>
    </location>
</feature>
<dbReference type="EMBL" id="JBCGBO010000004">
    <property type="protein sequence ID" value="KAK9208964.1"/>
    <property type="molecule type" value="Genomic_DNA"/>
</dbReference>
<evidence type="ECO:0000313" key="2">
    <source>
        <dbReference type="EMBL" id="KAK9208964.1"/>
    </source>
</evidence>
<evidence type="ECO:0000313" key="3">
    <source>
        <dbReference type="Proteomes" id="UP001428341"/>
    </source>
</evidence>
<protein>
    <submittedName>
        <fullName evidence="2">Uncharacterized protein</fullName>
    </submittedName>
</protein>
<feature type="compositionally biased region" description="Basic residues" evidence="1">
    <location>
        <begin position="167"/>
        <end position="184"/>
    </location>
</feature>
<dbReference type="Proteomes" id="UP001428341">
    <property type="component" value="Unassembled WGS sequence"/>
</dbReference>
<keyword evidence="3" id="KW-1185">Reference proteome</keyword>